<proteinExistence type="predicted"/>
<dbReference type="GO" id="GO:0016810">
    <property type="term" value="F:hydrolase activity, acting on carbon-nitrogen (but not peptide) bonds"/>
    <property type="evidence" value="ECO:0007669"/>
    <property type="project" value="InterPro"/>
</dbReference>
<dbReference type="Proteomes" id="UP000030147">
    <property type="component" value="Unassembled WGS sequence"/>
</dbReference>
<dbReference type="Gene3D" id="3.20.20.140">
    <property type="entry name" value="Metal-dependent hydrolases"/>
    <property type="match status" value="1"/>
</dbReference>
<dbReference type="CDD" id="cd01300">
    <property type="entry name" value="YtcJ_like"/>
    <property type="match status" value="1"/>
</dbReference>
<evidence type="ECO:0000259" key="1">
    <source>
        <dbReference type="Pfam" id="PF07969"/>
    </source>
</evidence>
<dbReference type="InterPro" id="IPR013108">
    <property type="entry name" value="Amidohydro_3"/>
</dbReference>
<feature type="domain" description="Amidohydrolase 3" evidence="1">
    <location>
        <begin position="52"/>
        <end position="541"/>
    </location>
</feature>
<dbReference type="InterPro" id="IPR033932">
    <property type="entry name" value="YtcJ-like"/>
</dbReference>
<comment type="caution">
    <text evidence="2">The sequence shown here is derived from an EMBL/GenBank/DDBJ whole genome shotgun (WGS) entry which is preliminary data.</text>
</comment>
<keyword evidence="3" id="KW-1185">Reference proteome</keyword>
<dbReference type="PANTHER" id="PTHR22642">
    <property type="entry name" value="IMIDAZOLONEPROPIONASE"/>
    <property type="match status" value="1"/>
</dbReference>
<dbReference type="AlphaFoldDB" id="A0A0A2TFD1"/>
<dbReference type="Gene3D" id="2.30.40.10">
    <property type="entry name" value="Urease, subunit C, domain 1"/>
    <property type="match status" value="1"/>
</dbReference>
<reference evidence="2 3" key="1">
    <citation type="journal article" date="2015" name="Stand. Genomic Sci.">
        <title>High quality draft genome sequence of the moderately halophilic bacterium Pontibacillus yanchengensis Y32(T) and comparison among Pontibacillus genomes.</title>
        <authorList>
            <person name="Huang J."/>
            <person name="Qiao Z.X."/>
            <person name="Tang J.W."/>
            <person name="Wang G."/>
        </authorList>
    </citation>
    <scope>NUCLEOTIDE SEQUENCE [LARGE SCALE GENOMIC DNA]</scope>
    <source>
        <strain evidence="2 3">Y32</strain>
    </source>
</reference>
<evidence type="ECO:0000313" key="2">
    <source>
        <dbReference type="EMBL" id="KGP74552.1"/>
    </source>
</evidence>
<dbReference type="SUPFAM" id="SSF51556">
    <property type="entry name" value="Metallo-dependent hydrolases"/>
    <property type="match status" value="1"/>
</dbReference>
<evidence type="ECO:0000313" key="3">
    <source>
        <dbReference type="Proteomes" id="UP000030147"/>
    </source>
</evidence>
<name>A0A0A2TFD1_9BACI</name>
<dbReference type="OrthoDB" id="9767366at2"/>
<accession>A0A0A2TFD1</accession>
<dbReference type="SUPFAM" id="SSF51338">
    <property type="entry name" value="Composite domain of metallo-dependent hydrolases"/>
    <property type="match status" value="1"/>
</dbReference>
<protein>
    <recommendedName>
        <fullName evidence="1">Amidohydrolase 3 domain-containing protein</fullName>
    </recommendedName>
</protein>
<gene>
    <name evidence="2" type="ORF">N782_00240</name>
</gene>
<organism evidence="2 3">
    <name type="scientific">Pontibacillus yanchengensis Y32</name>
    <dbReference type="NCBI Taxonomy" id="1385514"/>
    <lineage>
        <taxon>Bacteria</taxon>
        <taxon>Bacillati</taxon>
        <taxon>Bacillota</taxon>
        <taxon>Bacilli</taxon>
        <taxon>Bacillales</taxon>
        <taxon>Bacillaceae</taxon>
        <taxon>Pontibacillus</taxon>
    </lineage>
</organism>
<sequence>MIQADQLYVNGTVLTLDEESTRAGSVAVRYGKIVGIWEASVPAQDEVSHDVEVIDLKGNTMIPGFIDTHNHLFMYSQTREHVNCATPPNHTIQDILMRVRAQAEEVGEAEWIMGWGYDDTLLQESRHITREELDRVAPQHPVFIRHISGHLAVVNSRALEVAEVPEDIEDPSGGHFGRDENGNLDGVLYEFPVLDYLFSSMPELSVETLTEKINRAAMDYLKQGITTNTDAGVGLDLGMKEYETHTKALAEGKNPLRMRFMMLHHLVRDGGPFDGMTAEEMNEKIMADSNGRAVLDSAKLFQDGSIQGLTGALLEPYEQHPDVTGELVFDQQLFNDMVQELHDRGFRVATHGNGDRAIGSIIEAYTNAIDQNKREDHRHRIEHVQTGSQADLDKMNDYNIAASFFINHVYYWGDRHRDIFLGEARACRMNPVAEAVERDMLYTLHSDNPITAISPLFSIWAAVNRVTRSERVLGEEQKISVNEALKSMTIYGAELNFEEDIVGSIEKGKRADFAILDSDPTKVDPMRIKDIGIVATIIGGEKMFDELTT</sequence>
<dbReference type="InterPro" id="IPR011059">
    <property type="entry name" value="Metal-dep_hydrolase_composite"/>
</dbReference>
<dbReference type="eggNOG" id="COG1574">
    <property type="taxonomic scope" value="Bacteria"/>
</dbReference>
<dbReference type="STRING" id="1385514.N782_00240"/>
<dbReference type="PANTHER" id="PTHR22642:SF2">
    <property type="entry name" value="PROTEIN LONG AFTER FAR-RED 3"/>
    <property type="match status" value="1"/>
</dbReference>
<dbReference type="Pfam" id="PF07969">
    <property type="entry name" value="Amidohydro_3"/>
    <property type="match status" value="1"/>
</dbReference>
<dbReference type="RefSeq" id="WP_036815022.1">
    <property type="nucleotide sequence ID" value="NZ_AVBF01000001.1"/>
</dbReference>
<dbReference type="InterPro" id="IPR032466">
    <property type="entry name" value="Metal_Hydrolase"/>
</dbReference>
<dbReference type="Gene3D" id="3.10.310.70">
    <property type="match status" value="1"/>
</dbReference>
<dbReference type="EMBL" id="AVBF01000001">
    <property type="protein sequence ID" value="KGP74552.1"/>
    <property type="molecule type" value="Genomic_DNA"/>
</dbReference>